<gene>
    <name evidence="1" type="ORF">NTG6680_2115</name>
</gene>
<organism evidence="1 2">
    <name type="scientific">Candidatus Nitrotoga arctica</name>
    <dbReference type="NCBI Taxonomy" id="453162"/>
    <lineage>
        <taxon>Bacteria</taxon>
        <taxon>Pseudomonadati</taxon>
        <taxon>Pseudomonadota</taxon>
        <taxon>Betaproteobacteria</taxon>
        <taxon>Nitrosomonadales</taxon>
        <taxon>Gallionellaceae</taxon>
        <taxon>Candidatus Nitrotoga</taxon>
    </lineage>
</organism>
<dbReference type="RefSeq" id="WP_239797150.1">
    <property type="nucleotide sequence ID" value="NZ_OU912926.1"/>
</dbReference>
<accession>A0ABM8Z0N3</accession>
<evidence type="ECO:0000313" key="1">
    <source>
        <dbReference type="EMBL" id="CAG9933364.1"/>
    </source>
</evidence>
<protein>
    <submittedName>
        <fullName evidence="1">Uncharacterized protein</fullName>
    </submittedName>
</protein>
<reference evidence="1 2" key="1">
    <citation type="submission" date="2021-10" db="EMBL/GenBank/DDBJ databases">
        <authorList>
            <person name="Koch H."/>
        </authorList>
    </citation>
    <scope>NUCLEOTIDE SEQUENCE [LARGE SCALE GENOMIC DNA]</scope>
    <source>
        <strain evidence="1">6680</strain>
    </source>
</reference>
<dbReference type="EMBL" id="OU912926">
    <property type="protein sequence ID" value="CAG9933364.1"/>
    <property type="molecule type" value="Genomic_DNA"/>
</dbReference>
<proteinExistence type="predicted"/>
<sequence>MNLKRNVLAYLVVPTFGQSEASVHVRDGLFDEAGDIDEGSKKFLQNWIDHYVAWVKKHAA</sequence>
<evidence type="ECO:0000313" key="2">
    <source>
        <dbReference type="Proteomes" id="UP000839052"/>
    </source>
</evidence>
<dbReference type="Proteomes" id="UP000839052">
    <property type="component" value="Chromosome"/>
</dbReference>
<name>A0ABM8Z0N3_9PROT</name>
<keyword evidence="2" id="KW-1185">Reference proteome</keyword>